<evidence type="ECO:0000256" key="2">
    <source>
        <dbReference type="ARBA" id="ARBA00010199"/>
    </source>
</evidence>
<evidence type="ECO:0000256" key="5">
    <source>
        <dbReference type="ARBA" id="ARBA00023136"/>
    </source>
</evidence>
<sequence>MTTTDISAQLLPSKMKKLVSKSWEESRLLWQVAFPAILTEVFQFSIGFVTTGFVGHLGEVELAAVTVVENIIELFAFGVLFGIGSALDTLCGQAVGAGQLDMLGIYTQQSWLVCGATAVALTPAYAFTSPILRSLLRQPADVSAAAGPYARWAIPRLFAHAANYPLLKFFQTQSRVWAVAAISGASLAAHVALTYAAVRRLGFGLRGAAVAGNISHWLIVVAQLVYMVRGRFPDSWKGFSIRAFRNLGAFVKLSLASAVMICLEVWYYMALLILVGLLKNAKLQLDIMSVCINYEFWTMMMALGFSTAISVRVSNELGANRPKVAQFSVVVAAATSAFVGATFMAVFLVWRTSLPKFFSDSEEVIHGASRLGYLLAVSVLLSNIWPLLSGVAVGSGLQVLVAFINVGTYYLVGIPLGVLFGFKLKLGTMGIWMGMLTGTSLQIAILLFIIVRMKWETQSKLAVERTAEWEAKNNDRELMASI</sequence>
<feature type="transmembrane region" description="Helical" evidence="6">
    <location>
        <begin position="62"/>
        <end position="83"/>
    </location>
</feature>
<feature type="transmembrane region" description="Helical" evidence="6">
    <location>
        <begin position="296"/>
        <end position="315"/>
    </location>
</feature>
<feature type="transmembrane region" description="Helical" evidence="6">
    <location>
        <begin position="370"/>
        <end position="388"/>
    </location>
</feature>
<dbReference type="GO" id="GO:0016020">
    <property type="term" value="C:membrane"/>
    <property type="evidence" value="ECO:0007669"/>
    <property type="project" value="UniProtKB-SubCell"/>
</dbReference>
<reference evidence="7" key="1">
    <citation type="submission" date="2020-05" db="EMBL/GenBank/DDBJ databases">
        <title>WGS assembly of Panicum virgatum.</title>
        <authorList>
            <person name="Lovell J.T."/>
            <person name="Jenkins J."/>
            <person name="Shu S."/>
            <person name="Juenger T.E."/>
            <person name="Schmutz J."/>
        </authorList>
    </citation>
    <scope>NUCLEOTIDE SEQUENCE</scope>
    <source>
        <strain evidence="7">AP13</strain>
    </source>
</reference>
<accession>A0A8T0U8Q1</accession>
<feature type="transmembrane region" description="Helical" evidence="6">
    <location>
        <begin position="327"/>
        <end position="350"/>
    </location>
</feature>
<keyword evidence="8" id="KW-1185">Reference proteome</keyword>
<dbReference type="GO" id="GO:0015297">
    <property type="term" value="F:antiporter activity"/>
    <property type="evidence" value="ECO:0007669"/>
    <property type="project" value="InterPro"/>
</dbReference>
<feature type="transmembrane region" description="Helical" evidence="6">
    <location>
        <begin position="400"/>
        <end position="424"/>
    </location>
</feature>
<evidence type="ECO:0000256" key="4">
    <source>
        <dbReference type="ARBA" id="ARBA00022989"/>
    </source>
</evidence>
<feature type="transmembrane region" description="Helical" evidence="6">
    <location>
        <begin position="249"/>
        <end position="276"/>
    </location>
</feature>
<dbReference type="OrthoDB" id="2126698at2759"/>
<keyword evidence="3 6" id="KW-0812">Transmembrane</keyword>
<dbReference type="Pfam" id="PF01554">
    <property type="entry name" value="MatE"/>
    <property type="match status" value="2"/>
</dbReference>
<dbReference type="NCBIfam" id="TIGR00797">
    <property type="entry name" value="matE"/>
    <property type="match status" value="1"/>
</dbReference>
<gene>
    <name evidence="7" type="ORF">PVAP13_3NG224000</name>
</gene>
<feature type="transmembrane region" description="Helical" evidence="6">
    <location>
        <begin position="176"/>
        <end position="198"/>
    </location>
</feature>
<comment type="subcellular location">
    <subcellularLocation>
        <location evidence="1">Membrane</location>
        <topology evidence="1">Multi-pass membrane protein</topology>
    </subcellularLocation>
</comment>
<name>A0A8T0U8Q1_PANVG</name>
<evidence type="ECO:0000313" key="7">
    <source>
        <dbReference type="EMBL" id="KAG2621072.1"/>
    </source>
</evidence>
<feature type="transmembrane region" description="Helical" evidence="6">
    <location>
        <begin position="210"/>
        <end position="228"/>
    </location>
</feature>
<evidence type="ECO:0000256" key="6">
    <source>
        <dbReference type="RuleBase" id="RU004914"/>
    </source>
</evidence>
<dbReference type="InterPro" id="IPR045069">
    <property type="entry name" value="MATE_euk"/>
</dbReference>
<evidence type="ECO:0000313" key="8">
    <source>
        <dbReference type="Proteomes" id="UP000823388"/>
    </source>
</evidence>
<comment type="caution">
    <text evidence="7">The sequence shown here is derived from an EMBL/GenBank/DDBJ whole genome shotgun (WGS) entry which is preliminary data.</text>
</comment>
<comment type="similarity">
    <text evidence="2 6">Belongs to the multi antimicrobial extrusion (MATE) (TC 2.A.66.1) family.</text>
</comment>
<feature type="transmembrane region" description="Helical" evidence="6">
    <location>
        <begin position="110"/>
        <end position="128"/>
    </location>
</feature>
<dbReference type="InterPro" id="IPR002528">
    <property type="entry name" value="MATE_fam"/>
</dbReference>
<proteinExistence type="inferred from homology"/>
<dbReference type="GO" id="GO:0042910">
    <property type="term" value="F:xenobiotic transmembrane transporter activity"/>
    <property type="evidence" value="ECO:0007669"/>
    <property type="project" value="InterPro"/>
</dbReference>
<dbReference type="EMBL" id="CM029042">
    <property type="protein sequence ID" value="KAG2621072.1"/>
    <property type="molecule type" value="Genomic_DNA"/>
</dbReference>
<evidence type="ECO:0000256" key="1">
    <source>
        <dbReference type="ARBA" id="ARBA00004141"/>
    </source>
</evidence>
<keyword evidence="4 6" id="KW-1133">Transmembrane helix</keyword>
<keyword evidence="5 6" id="KW-0472">Membrane</keyword>
<dbReference type="PANTHER" id="PTHR11206">
    <property type="entry name" value="MULTIDRUG RESISTANCE PROTEIN"/>
    <property type="match status" value="1"/>
</dbReference>
<protein>
    <recommendedName>
        <fullName evidence="6">Protein DETOXIFICATION</fullName>
    </recommendedName>
    <alternativeName>
        <fullName evidence="6">Multidrug and toxic compound extrusion protein</fullName>
    </alternativeName>
</protein>
<dbReference type="GO" id="GO:1990961">
    <property type="term" value="P:xenobiotic detoxification by transmembrane export across the plasma membrane"/>
    <property type="evidence" value="ECO:0007669"/>
    <property type="project" value="InterPro"/>
</dbReference>
<feature type="transmembrane region" description="Helical" evidence="6">
    <location>
        <begin position="430"/>
        <end position="451"/>
    </location>
</feature>
<feature type="transmembrane region" description="Helical" evidence="6">
    <location>
        <begin position="28"/>
        <end position="50"/>
    </location>
</feature>
<dbReference type="CDD" id="cd13132">
    <property type="entry name" value="MATE_eukaryotic"/>
    <property type="match status" value="1"/>
</dbReference>
<organism evidence="7 8">
    <name type="scientific">Panicum virgatum</name>
    <name type="common">Blackwell switchgrass</name>
    <dbReference type="NCBI Taxonomy" id="38727"/>
    <lineage>
        <taxon>Eukaryota</taxon>
        <taxon>Viridiplantae</taxon>
        <taxon>Streptophyta</taxon>
        <taxon>Embryophyta</taxon>
        <taxon>Tracheophyta</taxon>
        <taxon>Spermatophyta</taxon>
        <taxon>Magnoliopsida</taxon>
        <taxon>Liliopsida</taxon>
        <taxon>Poales</taxon>
        <taxon>Poaceae</taxon>
        <taxon>PACMAD clade</taxon>
        <taxon>Panicoideae</taxon>
        <taxon>Panicodae</taxon>
        <taxon>Paniceae</taxon>
        <taxon>Panicinae</taxon>
        <taxon>Panicum</taxon>
        <taxon>Panicum sect. Hiantes</taxon>
    </lineage>
</organism>
<evidence type="ECO:0000256" key="3">
    <source>
        <dbReference type="ARBA" id="ARBA00022692"/>
    </source>
</evidence>
<dbReference type="AlphaFoldDB" id="A0A8T0U8Q1"/>
<dbReference type="Proteomes" id="UP000823388">
    <property type="component" value="Chromosome 3N"/>
</dbReference>